<dbReference type="PROSITE" id="PS01124">
    <property type="entry name" value="HTH_ARAC_FAMILY_2"/>
    <property type="match status" value="1"/>
</dbReference>
<evidence type="ECO:0000313" key="5">
    <source>
        <dbReference type="EMBL" id="MFC6633075.1"/>
    </source>
</evidence>
<keyword evidence="2" id="KW-0238">DNA-binding</keyword>
<comment type="caution">
    <text evidence="5">The sequence shown here is derived from an EMBL/GenBank/DDBJ whole genome shotgun (WGS) entry which is preliminary data.</text>
</comment>
<dbReference type="Proteomes" id="UP001596425">
    <property type="component" value="Unassembled WGS sequence"/>
</dbReference>
<protein>
    <submittedName>
        <fullName evidence="5">AraC family transcriptional regulator ligand-binding domain-containing protein</fullName>
    </submittedName>
</protein>
<keyword evidence="3" id="KW-0804">Transcription</keyword>
<evidence type="ECO:0000256" key="1">
    <source>
        <dbReference type="ARBA" id="ARBA00023015"/>
    </source>
</evidence>
<evidence type="ECO:0000256" key="2">
    <source>
        <dbReference type="ARBA" id="ARBA00023125"/>
    </source>
</evidence>
<proteinExistence type="predicted"/>
<dbReference type="InterPro" id="IPR032687">
    <property type="entry name" value="AraC-type_N"/>
</dbReference>
<keyword evidence="1" id="KW-0805">Transcription regulation</keyword>
<dbReference type="RefSeq" id="WP_226864598.1">
    <property type="nucleotide sequence ID" value="NZ_JACZFR010000006.1"/>
</dbReference>
<dbReference type="PANTHER" id="PTHR47894">
    <property type="entry name" value="HTH-TYPE TRANSCRIPTIONAL REGULATOR GADX"/>
    <property type="match status" value="1"/>
</dbReference>
<dbReference type="Gene3D" id="1.10.10.60">
    <property type="entry name" value="Homeodomain-like"/>
    <property type="match status" value="1"/>
</dbReference>
<accession>A0ABW1YM00</accession>
<dbReference type="SUPFAM" id="SSF46689">
    <property type="entry name" value="Homeodomain-like"/>
    <property type="match status" value="1"/>
</dbReference>
<name>A0ABW1YM00_9GAMM</name>
<organism evidence="5 6">
    <name type="scientific">Microbulbifer taiwanensis</name>
    <dbReference type="NCBI Taxonomy" id="986746"/>
    <lineage>
        <taxon>Bacteria</taxon>
        <taxon>Pseudomonadati</taxon>
        <taxon>Pseudomonadota</taxon>
        <taxon>Gammaproteobacteria</taxon>
        <taxon>Cellvibrionales</taxon>
        <taxon>Microbulbiferaceae</taxon>
        <taxon>Microbulbifer</taxon>
    </lineage>
</organism>
<dbReference type="InterPro" id="IPR009057">
    <property type="entry name" value="Homeodomain-like_sf"/>
</dbReference>
<gene>
    <name evidence="5" type="ORF">ACFQBM_07290</name>
</gene>
<keyword evidence="6" id="KW-1185">Reference proteome</keyword>
<dbReference type="Pfam" id="PF12833">
    <property type="entry name" value="HTH_18"/>
    <property type="match status" value="1"/>
</dbReference>
<sequence>MTQLIKTASLTGFYELVTRLNGNPDALLRQFNIEAEKVKNLDGVLPFNSATNLIEETARQLNCPDFGLRLAQQQDLTILGPLAAVAMNAPTVGDALKAIIGYLHYFTRGLHMVLDAEGADKSSRLWFEPAHGLPALRQSQELTLGVAHISLKMLYGEGFRPQAVLLQSDAPLHDSYREFFAAPIHFSQDRDALLLSTEQLEKKVVQNDPRMLEFLNEYIREALRDEPMNLEHQVKQLIHRLMPLQRCGLQEVANQLGLHKRTLQRRLREKSIVFEDLLDRIRRECTEHYLADPDMAMTQVATLLGYREQSSFNRACRRWFGTTPLKVRKQMLKKVTTAEALASAFERC</sequence>
<dbReference type="EMBL" id="JBHSVR010000001">
    <property type="protein sequence ID" value="MFC6633075.1"/>
    <property type="molecule type" value="Genomic_DNA"/>
</dbReference>
<evidence type="ECO:0000259" key="4">
    <source>
        <dbReference type="PROSITE" id="PS01124"/>
    </source>
</evidence>
<feature type="domain" description="HTH araC/xylS-type" evidence="4">
    <location>
        <begin position="232"/>
        <end position="330"/>
    </location>
</feature>
<dbReference type="PANTHER" id="PTHR47894:SF4">
    <property type="entry name" value="HTH-TYPE TRANSCRIPTIONAL REGULATOR GADX"/>
    <property type="match status" value="1"/>
</dbReference>
<evidence type="ECO:0000256" key="3">
    <source>
        <dbReference type="ARBA" id="ARBA00023163"/>
    </source>
</evidence>
<reference evidence="6" key="1">
    <citation type="journal article" date="2019" name="Int. J. Syst. Evol. Microbiol.">
        <title>The Global Catalogue of Microorganisms (GCM) 10K type strain sequencing project: providing services to taxonomists for standard genome sequencing and annotation.</title>
        <authorList>
            <consortium name="The Broad Institute Genomics Platform"/>
            <consortium name="The Broad Institute Genome Sequencing Center for Infectious Disease"/>
            <person name="Wu L."/>
            <person name="Ma J."/>
        </authorList>
    </citation>
    <scope>NUCLEOTIDE SEQUENCE [LARGE SCALE GENOMIC DNA]</scope>
    <source>
        <strain evidence="6">CGMCC 1.13718</strain>
    </source>
</reference>
<dbReference type="SMART" id="SM00342">
    <property type="entry name" value="HTH_ARAC"/>
    <property type="match status" value="1"/>
</dbReference>
<evidence type="ECO:0000313" key="6">
    <source>
        <dbReference type="Proteomes" id="UP001596425"/>
    </source>
</evidence>
<dbReference type="Pfam" id="PF12625">
    <property type="entry name" value="Arabinose_bd"/>
    <property type="match status" value="1"/>
</dbReference>
<dbReference type="InterPro" id="IPR018060">
    <property type="entry name" value="HTH_AraC"/>
</dbReference>